<accession>A0A6N6RRP6</accession>
<keyword evidence="2 4" id="KW-0378">Hydrolase</keyword>
<comment type="caution">
    <text evidence="4">The sequence shown here is derived from an EMBL/GenBank/DDBJ whole genome shotgun (WGS) entry which is preliminary data.</text>
</comment>
<name>A0A6N6RRP6_9GAMM</name>
<keyword evidence="3" id="KW-0732">Signal</keyword>
<feature type="signal peptide" evidence="3">
    <location>
        <begin position="1"/>
        <end position="20"/>
    </location>
</feature>
<dbReference type="Gene3D" id="3.50.80.20">
    <property type="entry name" value="D-Ala-D-Ala carboxypeptidase C, peptidase S13"/>
    <property type="match status" value="1"/>
</dbReference>
<dbReference type="EMBL" id="WBVP01000012">
    <property type="protein sequence ID" value="KAB2824242.1"/>
    <property type="molecule type" value="Genomic_DNA"/>
</dbReference>
<dbReference type="PANTHER" id="PTHR30023:SF0">
    <property type="entry name" value="PENICILLIN-SENSITIVE CARBOXYPEPTIDASE A"/>
    <property type="match status" value="1"/>
</dbReference>
<proteinExistence type="inferred from homology"/>
<evidence type="ECO:0000313" key="5">
    <source>
        <dbReference type="Proteomes" id="UP000434870"/>
    </source>
</evidence>
<dbReference type="AlphaFoldDB" id="A0A6N6RRP6"/>
<dbReference type="PRINTS" id="PR00922">
    <property type="entry name" value="DADACBPTASE3"/>
</dbReference>
<feature type="chain" id="PRO_5027122304" evidence="3">
    <location>
        <begin position="21"/>
        <end position="468"/>
    </location>
</feature>
<comment type="similarity">
    <text evidence="1">Belongs to the peptidase S13 family.</text>
</comment>
<keyword evidence="4" id="KW-0121">Carboxypeptidase</keyword>
<dbReference type="InterPro" id="IPR000667">
    <property type="entry name" value="Peptidase_S13"/>
</dbReference>
<dbReference type="NCBIfam" id="NF008322">
    <property type="entry name" value="PRK11113.1"/>
    <property type="match status" value="1"/>
</dbReference>
<dbReference type="Proteomes" id="UP000434870">
    <property type="component" value="Unassembled WGS sequence"/>
</dbReference>
<keyword evidence="4" id="KW-0645">Protease</keyword>
<dbReference type="Pfam" id="PF02113">
    <property type="entry name" value="Peptidase_S13"/>
    <property type="match status" value="1"/>
</dbReference>
<dbReference type="InterPro" id="IPR012338">
    <property type="entry name" value="Beta-lactam/transpept-like"/>
</dbReference>
<dbReference type="NCBIfam" id="TIGR00666">
    <property type="entry name" value="PBP4"/>
    <property type="match status" value="1"/>
</dbReference>
<dbReference type="GO" id="GO:0009002">
    <property type="term" value="F:serine-type D-Ala-D-Ala carboxypeptidase activity"/>
    <property type="evidence" value="ECO:0007669"/>
    <property type="project" value="UniProtKB-EC"/>
</dbReference>
<dbReference type="GO" id="GO:0006508">
    <property type="term" value="P:proteolysis"/>
    <property type="evidence" value="ECO:0007669"/>
    <property type="project" value="InterPro"/>
</dbReference>
<dbReference type="PANTHER" id="PTHR30023">
    <property type="entry name" value="D-ALANYL-D-ALANINE CARBOXYPEPTIDASE"/>
    <property type="match status" value="1"/>
</dbReference>
<dbReference type="RefSeq" id="WP_151655462.1">
    <property type="nucleotide sequence ID" value="NZ_WBVP01000012.1"/>
</dbReference>
<organism evidence="4 5">
    <name type="scientific">Aliivibrio finisterrensis</name>
    <dbReference type="NCBI Taxonomy" id="511998"/>
    <lineage>
        <taxon>Bacteria</taxon>
        <taxon>Pseudomonadati</taxon>
        <taxon>Pseudomonadota</taxon>
        <taxon>Gammaproteobacteria</taxon>
        <taxon>Vibrionales</taxon>
        <taxon>Vibrionaceae</taxon>
        <taxon>Aliivibrio</taxon>
    </lineage>
</organism>
<evidence type="ECO:0000256" key="3">
    <source>
        <dbReference type="SAM" id="SignalP"/>
    </source>
</evidence>
<dbReference type="EC" id="3.4.21.-" evidence="4"/>
<protein>
    <submittedName>
        <fullName evidence="4">Serine-type D-Ala-D-Ala carboxypeptidase</fullName>
        <ecNumber evidence="4">3.4.16.4</ecNumber>
        <ecNumber evidence="4">3.4.21.-</ecNumber>
    </submittedName>
</protein>
<sequence>MFFSRYTLIALSLISFSSIADINETLFSLPSGSRAAITVENLQSNKIAFQQKQDELLPPASTLKIATALAARLALGKEFSFETSLYKADKDIVLTFTGDPSLSRKQLSSLFDGGDINTIQGDLWIDGTIFTGYERAVGWPWDILGVCYSAPSSALSIDENCVQASITTHNDGSTRVFVPIHQPISFSNYVKSVSKKEQKSTFCDLELTTQGNHYELNGCLVKRNNPLPLKFAVQDTQDFTQKTISKILAEHNITLNGEVRFGKPDTPLLTDNKLAIHHSKPLMELLDHMLKKSDNHYADNLTKILGHLNYQQPGSFTNGTAAIKDILLKQANIDLSNAVLVDGSGLSRNNRMTANQMKSILQYLYKYDKELGLIDLLPTSGIDGTLKYRNSMRKEPIKGSMKSKSGSLFGSYNMAGFVGLENKAPQLFVQFVADYHPVAAKEGATPVERPIDTFEKSFYQALIELSKD</sequence>
<dbReference type="EC" id="3.4.16.4" evidence="4"/>
<dbReference type="Gene3D" id="3.40.710.10">
    <property type="entry name" value="DD-peptidase/beta-lactamase superfamily"/>
    <property type="match status" value="2"/>
</dbReference>
<dbReference type="GO" id="GO:0000270">
    <property type="term" value="P:peptidoglycan metabolic process"/>
    <property type="evidence" value="ECO:0007669"/>
    <property type="project" value="TreeGrafter"/>
</dbReference>
<evidence type="ECO:0000256" key="1">
    <source>
        <dbReference type="ARBA" id="ARBA00006096"/>
    </source>
</evidence>
<evidence type="ECO:0000256" key="2">
    <source>
        <dbReference type="ARBA" id="ARBA00022801"/>
    </source>
</evidence>
<reference evidence="4 5" key="1">
    <citation type="submission" date="2019-09" db="EMBL/GenBank/DDBJ databases">
        <title>Genome of Aliivibrio finisterrensis LMG 23869 (type strain).</title>
        <authorList>
            <person name="Bowman J.P."/>
        </authorList>
    </citation>
    <scope>NUCLEOTIDE SEQUENCE [LARGE SCALE GENOMIC DNA]</scope>
    <source>
        <strain evidence="4 5">LMG 23869</strain>
    </source>
</reference>
<evidence type="ECO:0000313" key="4">
    <source>
        <dbReference type="EMBL" id="KAB2824242.1"/>
    </source>
</evidence>
<dbReference type="SUPFAM" id="SSF56601">
    <property type="entry name" value="beta-lactamase/transpeptidase-like"/>
    <property type="match status" value="1"/>
</dbReference>
<gene>
    <name evidence="4" type="primary">dacB</name>
    <name evidence="4" type="ORF">F8B77_11555</name>
</gene>